<dbReference type="Pfam" id="PF05168">
    <property type="entry name" value="HEPN"/>
    <property type="match status" value="1"/>
</dbReference>
<proteinExistence type="predicted"/>
<dbReference type="EMBL" id="FNNJ01000004">
    <property type="protein sequence ID" value="SDX26239.1"/>
    <property type="molecule type" value="Genomic_DNA"/>
</dbReference>
<evidence type="ECO:0000259" key="1">
    <source>
        <dbReference type="Pfam" id="PF05168"/>
    </source>
</evidence>
<dbReference type="Proteomes" id="UP000199595">
    <property type="component" value="Unassembled WGS sequence"/>
</dbReference>
<dbReference type="InterPro" id="IPR007842">
    <property type="entry name" value="HEPN_dom"/>
</dbReference>
<sequence length="124" mass="14162">METRAKAFFKEANKKLNLAKEELFKPSENLLSYSVCKNSQFAIENYLKGFLIKNGVKLEKEETIENLMQKCIEVDKDFQKIDLTAISCKGSKIDSRYCAEIETVSACYDAADQIDTYLNKIKAI</sequence>
<dbReference type="RefSeq" id="WP_090122830.1">
    <property type="nucleotide sequence ID" value="NZ_FNNJ01000004.1"/>
</dbReference>
<keyword evidence="3" id="KW-1185">Reference proteome</keyword>
<gene>
    <name evidence="2" type="ORF">SAMN05444411_10463</name>
</gene>
<dbReference type="Gene3D" id="1.20.120.330">
    <property type="entry name" value="Nucleotidyltransferases domain 2"/>
    <property type="match status" value="1"/>
</dbReference>
<accession>A0A1H3ABK7</accession>
<dbReference type="AlphaFoldDB" id="A0A1H3ABK7"/>
<name>A0A1H3ABK7_9FLAO</name>
<evidence type="ECO:0000313" key="3">
    <source>
        <dbReference type="Proteomes" id="UP000199595"/>
    </source>
</evidence>
<dbReference type="STRING" id="762486.SAMN05444411_10463"/>
<organism evidence="2 3">
    <name type="scientific">Lutibacter oricola</name>
    <dbReference type="NCBI Taxonomy" id="762486"/>
    <lineage>
        <taxon>Bacteria</taxon>
        <taxon>Pseudomonadati</taxon>
        <taxon>Bacteroidota</taxon>
        <taxon>Flavobacteriia</taxon>
        <taxon>Flavobacteriales</taxon>
        <taxon>Flavobacteriaceae</taxon>
        <taxon>Lutibacter</taxon>
    </lineage>
</organism>
<protein>
    <submittedName>
        <fullName evidence="2">HEPN domain-containing protein</fullName>
    </submittedName>
</protein>
<dbReference type="OrthoDB" id="1440109at2"/>
<reference evidence="2 3" key="1">
    <citation type="submission" date="2016-10" db="EMBL/GenBank/DDBJ databases">
        <authorList>
            <person name="de Groot N.N."/>
        </authorList>
    </citation>
    <scope>NUCLEOTIDE SEQUENCE [LARGE SCALE GENOMIC DNA]</scope>
    <source>
        <strain evidence="2 3">DSM 24956</strain>
    </source>
</reference>
<feature type="domain" description="HEPN" evidence="1">
    <location>
        <begin position="6"/>
        <end position="102"/>
    </location>
</feature>
<evidence type="ECO:0000313" key="2">
    <source>
        <dbReference type="EMBL" id="SDX26239.1"/>
    </source>
</evidence>